<organism evidence="6">
    <name type="scientific">Mycobacterium sp. (strain JLS)</name>
    <dbReference type="NCBI Taxonomy" id="164757"/>
    <lineage>
        <taxon>Bacteria</taxon>
        <taxon>Bacillati</taxon>
        <taxon>Actinomycetota</taxon>
        <taxon>Actinomycetes</taxon>
        <taxon>Mycobacteriales</taxon>
        <taxon>Mycobacteriaceae</taxon>
        <taxon>Mycobacterium</taxon>
    </lineage>
</organism>
<accession>A0A5Q5CBV4</accession>
<keyword evidence="2 6" id="KW-0418">Kinase</keyword>
<keyword evidence="1" id="KW-0808">Transferase</keyword>
<feature type="transmembrane region" description="Helical" evidence="4">
    <location>
        <begin position="447"/>
        <end position="465"/>
    </location>
</feature>
<dbReference type="CDD" id="cd16917">
    <property type="entry name" value="HATPase_UhpB-NarQ-NarX-like"/>
    <property type="match status" value="1"/>
</dbReference>
<protein>
    <submittedName>
        <fullName evidence="6">Putative signal transduction histidine kinase</fullName>
    </submittedName>
</protein>
<reference evidence="6" key="1">
    <citation type="submission" date="2007-02" db="EMBL/GenBank/DDBJ databases">
        <title>Complete sequence of Mycobacterium sp. JLS.</title>
        <authorList>
            <consortium name="US DOE Joint Genome Institute"/>
            <person name="Copeland A."/>
            <person name="Lucas S."/>
            <person name="Lapidus A."/>
            <person name="Barry K."/>
            <person name="Detter J.C."/>
            <person name="Glavina del Rio T."/>
            <person name="Hammon N."/>
            <person name="Israni S."/>
            <person name="Dalin E."/>
            <person name="Tice H."/>
            <person name="Pitluck S."/>
            <person name="Chain P."/>
            <person name="Malfatti S."/>
            <person name="Shin M."/>
            <person name="Vergez L."/>
            <person name="Schmutz J."/>
            <person name="Larimer F."/>
            <person name="Land M."/>
            <person name="Hauser L."/>
            <person name="Kyrpides N."/>
            <person name="Mikhailova N."/>
            <person name="Miller C.D."/>
            <person name="Anderson A.J."/>
            <person name="Sims R.C."/>
            <person name="Richardson P."/>
        </authorList>
    </citation>
    <scope>NUCLEOTIDE SEQUENCE [LARGE SCALE GENOMIC DNA]</scope>
    <source>
        <strain evidence="6">JLS</strain>
    </source>
</reference>
<dbReference type="AlphaFoldDB" id="A0A5Q5CBV4"/>
<dbReference type="SUPFAM" id="SSF55874">
    <property type="entry name" value="ATPase domain of HSP90 chaperone/DNA topoisomerase II/histidine kinase"/>
    <property type="match status" value="1"/>
</dbReference>
<keyword evidence="4" id="KW-1133">Transmembrane helix</keyword>
<evidence type="ECO:0000256" key="4">
    <source>
        <dbReference type="SAM" id="Phobius"/>
    </source>
</evidence>
<evidence type="ECO:0000256" key="3">
    <source>
        <dbReference type="ARBA" id="ARBA00023012"/>
    </source>
</evidence>
<feature type="transmembrane region" description="Helical" evidence="4">
    <location>
        <begin position="419"/>
        <end position="441"/>
    </location>
</feature>
<dbReference type="PANTHER" id="PTHR24421">
    <property type="entry name" value="NITRATE/NITRITE SENSOR PROTEIN NARX-RELATED"/>
    <property type="match status" value="1"/>
</dbReference>
<name>A0A5Q5CBV4_MYCSJ</name>
<gene>
    <name evidence="6" type="ordered locus">Mjls_0798</name>
</gene>
<keyword evidence="4" id="KW-0812">Transmembrane</keyword>
<feature type="transmembrane region" description="Helical" evidence="4">
    <location>
        <begin position="551"/>
        <end position="571"/>
    </location>
</feature>
<dbReference type="InterPro" id="IPR036890">
    <property type="entry name" value="HATPase_C_sf"/>
</dbReference>
<proteinExistence type="predicted"/>
<feature type="domain" description="Histidine kinase/HSP90-like ATPase" evidence="5">
    <location>
        <begin position="316"/>
        <end position="395"/>
    </location>
</feature>
<evidence type="ECO:0000256" key="1">
    <source>
        <dbReference type="ARBA" id="ARBA00022679"/>
    </source>
</evidence>
<feature type="transmembrane region" description="Helical" evidence="4">
    <location>
        <begin position="97"/>
        <end position="118"/>
    </location>
</feature>
<dbReference type="EMBL" id="CP000580">
    <property type="protein sequence ID" value="ABN96608.1"/>
    <property type="molecule type" value="Genomic_DNA"/>
</dbReference>
<feature type="transmembrane region" description="Helical" evidence="4">
    <location>
        <begin position="477"/>
        <end position="496"/>
    </location>
</feature>
<sequence length="767" mass="80237">MPAPVASQARVRRPSKAGVVIRLSTVDGPSSVDDVSRQHLMRRAATVGLLMRHCVNAGVAAIALAEPASGVAPAGRWLLTGVLLWSLLRTVTRSQSYAVTLIDFGVTLVVCAGIPLLVADPGFYLTNSAPQAIAGTAVVSFAVSLPAAVTLPMSVAIAATYAAGTAEVVGPEQVWSVLAVYYFALQWVTASLIRAMLLHVAGTVDNARRAREAAQLAREVDEAVRAFEREQLALLHDTAASTLLMVGQGADLPPERLAAQARRDLDLLREGPWPPTPARVDVVGALRTVIAHARTPTHLEGREQLRVDGEVAQAVIAATREALNNVDRHARATKARIVIGDDSVSVLDDGVGFDQACAARGHGIAESVSARMTRAGGSASVRSAPGEGTSIVLSWSARPDPQAPPPVADPDGLIDRVRLIYGTALTAYAIANLVTTVPYGVAQAGHPTVQTALGVVAGICALLALPALRGRPWIPVWLNLATLAGVMLTQMTLLAPEKTGTQADWVQGGVGWCVLLQVLPMRTRHGVVILTGFWLAAAAVEVGRYPTGNALVNIGLGTASILGVQLFALMFDGLMRDAAADVHADVAAHRRLVVAERVARAVAEDNRRRYATLIASVVPLLQRLGDGEPVTDSMQREARAESRRLRALFDQSNSLAHPVIQRLRPAIDAAEAWGVDVTVDTGSDLPPLDDAAAAALAAPLDTVLSADISSAHVVLGAAGDSVSLSVVCRGVVDPPALAAAVTVHGGDVVVTDDTVWLIVERSRAATP</sequence>
<dbReference type="GO" id="GO:0000160">
    <property type="term" value="P:phosphorelay signal transduction system"/>
    <property type="evidence" value="ECO:0007669"/>
    <property type="project" value="UniProtKB-KW"/>
</dbReference>
<dbReference type="KEGG" id="mjl:Mjls_0798"/>
<dbReference type="InterPro" id="IPR050482">
    <property type="entry name" value="Sensor_HK_TwoCompSys"/>
</dbReference>
<dbReference type="Gene3D" id="3.30.565.10">
    <property type="entry name" value="Histidine kinase-like ATPase, C-terminal domain"/>
    <property type="match status" value="1"/>
</dbReference>
<dbReference type="GO" id="GO:0016301">
    <property type="term" value="F:kinase activity"/>
    <property type="evidence" value="ECO:0007669"/>
    <property type="project" value="UniProtKB-KW"/>
</dbReference>
<dbReference type="InterPro" id="IPR003594">
    <property type="entry name" value="HATPase_dom"/>
</dbReference>
<evidence type="ECO:0000313" key="6">
    <source>
        <dbReference type="EMBL" id="ABN96608.1"/>
    </source>
</evidence>
<dbReference type="Pfam" id="PF02518">
    <property type="entry name" value="HATPase_c"/>
    <property type="match status" value="1"/>
</dbReference>
<keyword evidence="4" id="KW-0472">Membrane</keyword>
<evidence type="ECO:0000259" key="5">
    <source>
        <dbReference type="Pfam" id="PF02518"/>
    </source>
</evidence>
<keyword evidence="3" id="KW-0902">Two-component regulatory system</keyword>
<evidence type="ECO:0000256" key="2">
    <source>
        <dbReference type="ARBA" id="ARBA00022777"/>
    </source>
</evidence>
<feature type="transmembrane region" description="Helical" evidence="4">
    <location>
        <begin position="526"/>
        <end position="545"/>
    </location>
</feature>